<evidence type="ECO:0000256" key="1">
    <source>
        <dbReference type="ARBA" id="ARBA00009183"/>
    </source>
</evidence>
<evidence type="ECO:0000256" key="5">
    <source>
        <dbReference type="ARBA" id="ARBA00023002"/>
    </source>
</evidence>
<protein>
    <recommendedName>
        <fullName evidence="8">Flavin-containing monooxygenase</fullName>
    </recommendedName>
</protein>
<dbReference type="InterPro" id="IPR050346">
    <property type="entry name" value="FMO-like"/>
</dbReference>
<dbReference type="PROSITE" id="PS51257">
    <property type="entry name" value="PROKAR_LIPOPROTEIN"/>
    <property type="match status" value="1"/>
</dbReference>
<dbReference type="OMA" id="CCTGYDI"/>
<dbReference type="SUPFAM" id="SSF51905">
    <property type="entry name" value="FAD/NAD(P)-binding domain"/>
    <property type="match status" value="2"/>
</dbReference>
<dbReference type="GO" id="GO:0004497">
    <property type="term" value="F:monooxygenase activity"/>
    <property type="evidence" value="ECO:0000318"/>
    <property type="project" value="GO_Central"/>
</dbReference>
<reference evidence="7" key="1">
    <citation type="journal article" date="2011" name="Genome Biol.">
        <title>Comparative genomics of the social amoebae Dictyostelium discoideum and Dictyostelium purpureum.</title>
        <authorList>
            <consortium name="US DOE Joint Genome Institute (JGI-PGF)"/>
            <person name="Sucgang R."/>
            <person name="Kuo A."/>
            <person name="Tian X."/>
            <person name="Salerno W."/>
            <person name="Parikh A."/>
            <person name="Feasley C.L."/>
            <person name="Dalin E."/>
            <person name="Tu H."/>
            <person name="Huang E."/>
            <person name="Barry K."/>
            <person name="Lindquist E."/>
            <person name="Shapiro H."/>
            <person name="Bruce D."/>
            <person name="Schmutz J."/>
            <person name="Salamov A."/>
            <person name="Fey P."/>
            <person name="Gaudet P."/>
            <person name="Anjard C."/>
            <person name="Babu M.M."/>
            <person name="Basu S."/>
            <person name="Bushmanova Y."/>
            <person name="van der Wel H."/>
            <person name="Katoh-Kurasawa M."/>
            <person name="Dinh C."/>
            <person name="Coutinho P.M."/>
            <person name="Saito T."/>
            <person name="Elias M."/>
            <person name="Schaap P."/>
            <person name="Kay R.R."/>
            <person name="Henrissat B."/>
            <person name="Eichinger L."/>
            <person name="Rivero F."/>
            <person name="Putnam N.H."/>
            <person name="West C.M."/>
            <person name="Loomis W.F."/>
            <person name="Chisholm R.L."/>
            <person name="Shaulsky G."/>
            <person name="Strassmann J.E."/>
            <person name="Queller D.C."/>
            <person name="Kuspa A."/>
            <person name="Grigoriev I.V."/>
        </authorList>
    </citation>
    <scope>NUCLEOTIDE SEQUENCE [LARGE SCALE GENOMIC DNA]</scope>
    <source>
        <strain evidence="7">QSDP1</strain>
    </source>
</reference>
<dbReference type="OrthoDB" id="19682at2759"/>
<organism evidence="6 7">
    <name type="scientific">Dictyostelium purpureum</name>
    <name type="common">Slime mold</name>
    <dbReference type="NCBI Taxonomy" id="5786"/>
    <lineage>
        <taxon>Eukaryota</taxon>
        <taxon>Amoebozoa</taxon>
        <taxon>Evosea</taxon>
        <taxon>Eumycetozoa</taxon>
        <taxon>Dictyostelia</taxon>
        <taxon>Dictyosteliales</taxon>
        <taxon>Dictyosteliaceae</taxon>
        <taxon>Dictyostelium</taxon>
    </lineage>
</organism>
<dbReference type="GO" id="GO:0004499">
    <property type="term" value="F:N,N-dimethylaniline monooxygenase activity"/>
    <property type="evidence" value="ECO:0007669"/>
    <property type="project" value="InterPro"/>
</dbReference>
<dbReference type="GO" id="GO:0050661">
    <property type="term" value="F:NADP binding"/>
    <property type="evidence" value="ECO:0007669"/>
    <property type="project" value="InterPro"/>
</dbReference>
<dbReference type="KEGG" id="dpp:DICPUDRAFT_57884"/>
<evidence type="ECO:0000256" key="4">
    <source>
        <dbReference type="ARBA" id="ARBA00022857"/>
    </source>
</evidence>
<evidence type="ECO:0000313" key="7">
    <source>
        <dbReference type="Proteomes" id="UP000001064"/>
    </source>
</evidence>
<dbReference type="AlphaFoldDB" id="F0ZY38"/>
<dbReference type="GeneID" id="10507982"/>
<proteinExistence type="inferred from homology"/>
<dbReference type="VEuPathDB" id="AmoebaDB:DICPUDRAFT_57884"/>
<dbReference type="EMBL" id="GL871274">
    <property type="protein sequence ID" value="EGC31147.1"/>
    <property type="molecule type" value="Genomic_DNA"/>
</dbReference>
<dbReference type="GO" id="GO:0050660">
    <property type="term" value="F:flavin adenine dinucleotide binding"/>
    <property type="evidence" value="ECO:0007669"/>
    <property type="project" value="InterPro"/>
</dbReference>
<evidence type="ECO:0008006" key="8">
    <source>
        <dbReference type="Google" id="ProtNLM"/>
    </source>
</evidence>
<keyword evidence="7" id="KW-1185">Reference proteome</keyword>
<dbReference type="InterPro" id="IPR036188">
    <property type="entry name" value="FAD/NAD-bd_sf"/>
</dbReference>
<evidence type="ECO:0000313" key="6">
    <source>
        <dbReference type="EMBL" id="EGC31147.1"/>
    </source>
</evidence>
<dbReference type="InterPro" id="IPR000960">
    <property type="entry name" value="Flavin_mOase"/>
</dbReference>
<dbReference type="FunCoup" id="F0ZY38">
    <property type="interactions" value="5"/>
</dbReference>
<dbReference type="InParanoid" id="F0ZY38"/>
<keyword evidence="4" id="KW-0521">NADP</keyword>
<dbReference type="InterPro" id="IPR020946">
    <property type="entry name" value="Flavin_mOase-like"/>
</dbReference>
<dbReference type="eggNOG" id="KOG1399">
    <property type="taxonomic scope" value="Eukaryota"/>
</dbReference>
<evidence type="ECO:0000256" key="2">
    <source>
        <dbReference type="ARBA" id="ARBA00022630"/>
    </source>
</evidence>
<keyword evidence="2" id="KW-0285">Flavoprotein</keyword>
<dbReference type="PRINTS" id="PR00370">
    <property type="entry name" value="FMOXYGENASE"/>
</dbReference>
<keyword evidence="5" id="KW-0560">Oxidoreductase</keyword>
<dbReference type="PIRSF" id="PIRSF000332">
    <property type="entry name" value="FMO"/>
    <property type="match status" value="1"/>
</dbReference>
<evidence type="ECO:0000256" key="3">
    <source>
        <dbReference type="ARBA" id="ARBA00022827"/>
    </source>
</evidence>
<dbReference type="FunFam" id="3.50.50.60:FF:000668">
    <property type="entry name" value="Uncharacterized protein"/>
    <property type="match status" value="1"/>
</dbReference>
<dbReference type="RefSeq" id="XP_003292335.1">
    <property type="nucleotide sequence ID" value="XM_003292287.1"/>
</dbReference>
<dbReference type="PANTHER" id="PTHR23023">
    <property type="entry name" value="DIMETHYLANILINE MONOOXYGENASE"/>
    <property type="match status" value="1"/>
</dbReference>
<dbReference type="Proteomes" id="UP000001064">
    <property type="component" value="Unassembled WGS sequence"/>
</dbReference>
<dbReference type="STRING" id="5786.F0ZY38"/>
<gene>
    <name evidence="6" type="ORF">DICPUDRAFT_57884</name>
</gene>
<name>F0ZY38_DICPU</name>
<sequence length="537" mass="62223">MKNIAIIGGGAGGLVSCKSVLEIEGNNYIPTVFEKEPNLGGIWVTKNTKVWNSLKTTISKLSCVFSDFPFEDDEETKDEFFLTQPQLYKYLYQYALHFDLIKYIQFNSNVVKVLKEGNDKWKIQWTDTTDQSATPVLKERVFDQVIICSGINNKPAKFDKDELLEAFTGKLIHSKDYKSPESYKNKRVLVVGNSESSTHICTDLTNHAHSVHQLIRGQKDKWVINRDVTLTLNNGAQVKMPIDFVFYIRNQNYENLSLTNTEYNKFLNKSFQKLSKNNHECEQLQFKKSFEMPPYSIITCDEYISNIKSGKIQILKGYSLSDCKGKVITLESNSPDENGNRYFKNEYLKSLEFDDIILCNGYNLDLSFLDTEILQDIEFIPDDYNQPCILYRGVFPKNLKNIAFVGLINTPYYTTLELMARFACLVFSGKKQLAAKDEFDINLKEQYEIRYNSIKNQHFSFVDHVIHSDQLAKEIGCLPDFDEIKKTNTELYEMLWNGLFCNACYRLVGENSKPSLSKKTLNYYYMIYKKITVNEKY</sequence>
<keyword evidence="3" id="KW-0274">FAD</keyword>
<dbReference type="Gene3D" id="3.50.50.60">
    <property type="entry name" value="FAD/NAD(P)-binding domain"/>
    <property type="match status" value="2"/>
</dbReference>
<comment type="similarity">
    <text evidence="1">Belongs to the FMO family.</text>
</comment>
<dbReference type="Pfam" id="PF00743">
    <property type="entry name" value="FMO-like"/>
    <property type="match status" value="1"/>
</dbReference>
<accession>F0ZY38</accession>